<sequence>MSNALELEETPSHFFKVILSSTLEDKKLVEGEEGLLPGGPEPSVRYHSGRARILTLCAMIPGKFARKFWSELSGVAKLRVPSGLVWQVGLTKYARKIWFKDGWHNFAKTNSIKIGYFVVFKYVKNSTFDVLIFDTTACEIQYPNNGGEPGNKKQKMSHKARPSEASVWSSKFKQGHEPPPRKKSKMEEEVMQRNESMHDRNEHDFMNLLEHMGIFLTEKCRAYVSAEERKRAINIARLLKPKNPAFMTILQSSYLYTQRLYVPSKFANKYLTRDVKFVKLQLPNGSECMIKICWRLFGGFNLTRGWAEIAKTLNLEKGDICIFELIKREDFLLNVSVFYATKE</sequence>
<evidence type="ECO:0000313" key="1">
    <source>
        <dbReference type="EMBL" id="KAJ0010615.1"/>
    </source>
</evidence>
<name>A0ACC0X5L4_9ROSI</name>
<keyword evidence="2" id="KW-1185">Reference proteome</keyword>
<accession>A0ACC0X5L4</accession>
<reference evidence="2" key="1">
    <citation type="journal article" date="2023" name="G3 (Bethesda)">
        <title>Genome assembly and association tests identify interacting loci associated with vigor, precocity, and sex in interspecific pistachio rootstocks.</title>
        <authorList>
            <person name="Palmer W."/>
            <person name="Jacygrad E."/>
            <person name="Sagayaradj S."/>
            <person name="Cavanaugh K."/>
            <person name="Han R."/>
            <person name="Bertier L."/>
            <person name="Beede B."/>
            <person name="Kafkas S."/>
            <person name="Golino D."/>
            <person name="Preece J."/>
            <person name="Michelmore R."/>
        </authorList>
    </citation>
    <scope>NUCLEOTIDE SEQUENCE [LARGE SCALE GENOMIC DNA]</scope>
</reference>
<gene>
    <name evidence="1" type="ORF">Pint_34509</name>
</gene>
<proteinExistence type="predicted"/>
<organism evidence="1 2">
    <name type="scientific">Pistacia integerrima</name>
    <dbReference type="NCBI Taxonomy" id="434235"/>
    <lineage>
        <taxon>Eukaryota</taxon>
        <taxon>Viridiplantae</taxon>
        <taxon>Streptophyta</taxon>
        <taxon>Embryophyta</taxon>
        <taxon>Tracheophyta</taxon>
        <taxon>Spermatophyta</taxon>
        <taxon>Magnoliopsida</taxon>
        <taxon>eudicotyledons</taxon>
        <taxon>Gunneridae</taxon>
        <taxon>Pentapetalae</taxon>
        <taxon>rosids</taxon>
        <taxon>malvids</taxon>
        <taxon>Sapindales</taxon>
        <taxon>Anacardiaceae</taxon>
        <taxon>Pistacia</taxon>
    </lineage>
</organism>
<protein>
    <submittedName>
        <fullName evidence="1">Uncharacterized protein</fullName>
    </submittedName>
</protein>
<comment type="caution">
    <text evidence="1">The sequence shown here is derived from an EMBL/GenBank/DDBJ whole genome shotgun (WGS) entry which is preliminary data.</text>
</comment>
<evidence type="ECO:0000313" key="2">
    <source>
        <dbReference type="Proteomes" id="UP001163603"/>
    </source>
</evidence>
<dbReference type="Proteomes" id="UP001163603">
    <property type="component" value="Chromosome 14"/>
</dbReference>
<dbReference type="EMBL" id="CM047749">
    <property type="protein sequence ID" value="KAJ0010615.1"/>
    <property type="molecule type" value="Genomic_DNA"/>
</dbReference>